<accession>E0NVN3</accession>
<gene>
    <name evidence="1" type="ORF">HMPREF0658_2238</name>
</gene>
<evidence type="ECO:0000313" key="2">
    <source>
        <dbReference type="Proteomes" id="UP000004394"/>
    </source>
</evidence>
<sequence length="68" mass="7737">MNRKQIKKQVYLKPTINVVVMPQEHLLQAVSGQHKDAENGGSYGNAKQGIFFNDEEECEEEENTSWGI</sequence>
<reference evidence="1" key="1">
    <citation type="submission" date="2010-07" db="EMBL/GenBank/DDBJ databases">
        <authorList>
            <person name="Muzny D."/>
            <person name="Qin X."/>
            <person name="Deng J."/>
            <person name="Jiang H."/>
            <person name="Liu Y."/>
            <person name="Qu J."/>
            <person name="Song X.-Z."/>
            <person name="Zhang L."/>
            <person name="Thornton R."/>
            <person name="Coyle M."/>
            <person name="Francisco L."/>
            <person name="Jackson L."/>
            <person name="Javaid M."/>
            <person name="Korchina V."/>
            <person name="Kovar C."/>
            <person name="Mata R."/>
            <person name="Mathew T."/>
            <person name="Ngo R."/>
            <person name="Nguyen L."/>
            <person name="Nguyen N."/>
            <person name="Okwuonu G."/>
            <person name="Ongeri F."/>
            <person name="Pham C."/>
            <person name="Simmons D."/>
            <person name="Wilczek-Boney K."/>
            <person name="Hale W."/>
            <person name="Jakkamsetti A."/>
            <person name="Pham P."/>
            <person name="Ruth R."/>
            <person name="San Lucas F."/>
            <person name="Warren J."/>
            <person name="Zhang J."/>
            <person name="Zhao Z."/>
            <person name="Zhou C."/>
            <person name="Zhu D."/>
            <person name="Lee S."/>
            <person name="Bess C."/>
            <person name="Blankenburg K."/>
            <person name="Forbes L."/>
            <person name="Fu Q."/>
            <person name="Gubbala S."/>
            <person name="Hirani K."/>
            <person name="Jayaseelan J.C."/>
            <person name="Lara F."/>
            <person name="Munidasa M."/>
            <person name="Palculict T."/>
            <person name="Patil S."/>
            <person name="Pu L.-L."/>
            <person name="Saada N."/>
            <person name="Tang L."/>
            <person name="Weissenberger G."/>
            <person name="Zhu Y."/>
            <person name="Hemphill L."/>
            <person name="Shang Y."/>
            <person name="Youmans B."/>
            <person name="Ayvaz T."/>
            <person name="Ross M."/>
            <person name="Santibanez J."/>
            <person name="Aqrawi P."/>
            <person name="Gross S."/>
            <person name="Joshi V."/>
            <person name="Fowler G."/>
            <person name="Nazareth L."/>
            <person name="Reid J."/>
            <person name="Worley K."/>
            <person name="Petrosino J."/>
            <person name="Highlander S."/>
            <person name="Gibbs R."/>
        </authorList>
    </citation>
    <scope>NUCLEOTIDE SEQUENCE [LARGE SCALE GENOMIC DNA]</scope>
    <source>
        <strain evidence="1">DSM 16973</strain>
    </source>
</reference>
<protein>
    <submittedName>
        <fullName evidence="1">Uncharacterized protein</fullName>
    </submittedName>
</protein>
<dbReference type="HOGENOM" id="CLU_196044_1_0_10"/>
<dbReference type="Proteomes" id="UP000004394">
    <property type="component" value="Unassembled WGS sequence"/>
</dbReference>
<dbReference type="EMBL" id="AEEI01000064">
    <property type="protein sequence ID" value="EFM00815.1"/>
    <property type="molecule type" value="Genomic_DNA"/>
</dbReference>
<dbReference type="BioCyc" id="PMAR862515-HMP:GMOO-2271-MONOMER"/>
<dbReference type="AlphaFoldDB" id="E0NVN3"/>
<organism evidence="1 2">
    <name type="scientific">Hoylesella marshii DSM 16973 = JCM 13450</name>
    <dbReference type="NCBI Taxonomy" id="862515"/>
    <lineage>
        <taxon>Bacteria</taxon>
        <taxon>Pseudomonadati</taxon>
        <taxon>Bacteroidota</taxon>
        <taxon>Bacteroidia</taxon>
        <taxon>Bacteroidales</taxon>
        <taxon>Prevotellaceae</taxon>
        <taxon>Hoylesella</taxon>
    </lineage>
</organism>
<proteinExistence type="predicted"/>
<dbReference type="RefSeq" id="WP_006950645.1">
    <property type="nucleotide sequence ID" value="NZ_BAJI01000038.1"/>
</dbReference>
<name>E0NVN3_9BACT</name>
<comment type="caution">
    <text evidence="1">The sequence shown here is derived from an EMBL/GenBank/DDBJ whole genome shotgun (WGS) entry which is preliminary data.</text>
</comment>
<dbReference type="OrthoDB" id="1082371at2"/>
<keyword evidence="2" id="KW-1185">Reference proteome</keyword>
<evidence type="ECO:0000313" key="1">
    <source>
        <dbReference type="EMBL" id="EFM00815.1"/>
    </source>
</evidence>